<dbReference type="EMBL" id="AMCW01000168">
    <property type="protein sequence ID" value="EKJ98869.1"/>
    <property type="molecule type" value="Genomic_DNA"/>
</dbReference>
<organism evidence="1 2">
    <name type="scientific">Rhodopirellula baltica SH28</name>
    <dbReference type="NCBI Taxonomy" id="993517"/>
    <lineage>
        <taxon>Bacteria</taxon>
        <taxon>Pseudomonadati</taxon>
        <taxon>Planctomycetota</taxon>
        <taxon>Planctomycetia</taxon>
        <taxon>Pirellulales</taxon>
        <taxon>Pirellulaceae</taxon>
        <taxon>Rhodopirellula</taxon>
    </lineage>
</organism>
<proteinExistence type="predicted"/>
<evidence type="ECO:0000313" key="1">
    <source>
        <dbReference type="EMBL" id="EKJ98869.1"/>
    </source>
</evidence>
<reference evidence="1 2" key="1">
    <citation type="journal article" date="2013" name="Mar. Genomics">
        <title>Expression of sulfatases in Rhodopirellula baltica and the diversity of sulfatases in the genus Rhodopirellula.</title>
        <authorList>
            <person name="Wegner C.E."/>
            <person name="Richter-Heitmann T."/>
            <person name="Klindworth A."/>
            <person name="Klockow C."/>
            <person name="Richter M."/>
            <person name="Achstetter T."/>
            <person name="Glockner F.O."/>
            <person name="Harder J."/>
        </authorList>
    </citation>
    <scope>NUCLEOTIDE SEQUENCE [LARGE SCALE GENOMIC DNA]</scope>
    <source>
        <strain evidence="1 2">SH28</strain>
    </source>
</reference>
<sequence>MPRRGRWDLILFAESIDSGFPNQIFIKPSTKRRFVGGAKLHIFHETTRRSEDMNLLSKRSMRTNVKNQSSHR</sequence>
<evidence type="ECO:0000313" key="2">
    <source>
        <dbReference type="Proteomes" id="UP000007993"/>
    </source>
</evidence>
<comment type="caution">
    <text evidence="1">The sequence shown here is derived from an EMBL/GenBank/DDBJ whole genome shotgun (WGS) entry which is preliminary data.</text>
</comment>
<gene>
    <name evidence="1" type="ORF">RBSH_05927</name>
</gene>
<protein>
    <submittedName>
        <fullName evidence="1">Uncharacterized protein</fullName>
    </submittedName>
</protein>
<dbReference type="Proteomes" id="UP000007993">
    <property type="component" value="Unassembled WGS sequence"/>
</dbReference>
<name>K5C7M9_RHOBT</name>
<dbReference type="AlphaFoldDB" id="K5C7M9"/>
<accession>K5C7M9</accession>